<gene>
    <name evidence="3" type="primary">tapA</name>
    <name evidence="3" type="ORF">G4Z05_08665</name>
</gene>
<reference evidence="3" key="1">
    <citation type="submission" date="2020-02" db="EMBL/GenBank/DDBJ databases">
        <title>Bacillus sedimentmangrovi sp. nov., isolated from sediment of the mangrove ecosystem.</title>
        <authorList>
            <person name="Liu G."/>
        </authorList>
    </citation>
    <scope>NUCLEOTIDE SEQUENCE [LARGE SCALE GENOMIC DNA]</scope>
    <source>
        <strain evidence="3">SgZ-7</strain>
    </source>
</reference>
<keyword evidence="2" id="KW-1133">Transmembrane helix</keyword>
<accession>A0A6B3TQW9</accession>
<protein>
    <submittedName>
        <fullName evidence="3">Amyloid fiber anchoring/assembly protein TapA</fullName>
    </submittedName>
</protein>
<comment type="caution">
    <text evidence="3">The sequence shown here is derived from an EMBL/GenBank/DDBJ whole genome shotgun (WGS) entry which is preliminary data.</text>
</comment>
<feature type="compositionally biased region" description="Basic and acidic residues" evidence="1">
    <location>
        <begin position="179"/>
        <end position="188"/>
    </location>
</feature>
<name>A0A6B3TQW9_9BACI</name>
<feature type="region of interest" description="Disordered" evidence="1">
    <location>
        <begin position="179"/>
        <end position="245"/>
    </location>
</feature>
<keyword evidence="2" id="KW-0812">Transmembrane</keyword>
<evidence type="ECO:0000256" key="2">
    <source>
        <dbReference type="SAM" id="Phobius"/>
    </source>
</evidence>
<dbReference type="Proteomes" id="UP000481621">
    <property type="component" value="Unassembled WGS sequence"/>
</dbReference>
<dbReference type="EMBL" id="JAAIUV010000011">
    <property type="protein sequence ID" value="NEX78958.1"/>
    <property type="molecule type" value="Genomic_DNA"/>
</dbReference>
<dbReference type="GO" id="GO:0097311">
    <property type="term" value="C:bacterial biofilm matrix"/>
    <property type="evidence" value="ECO:0007669"/>
    <property type="project" value="InterPro"/>
</dbReference>
<dbReference type="RefSeq" id="WP_163251526.1">
    <property type="nucleotide sequence ID" value="NZ_JAAIUV010000011.1"/>
</dbReference>
<evidence type="ECO:0000313" key="3">
    <source>
        <dbReference type="EMBL" id="NEX78958.1"/>
    </source>
</evidence>
<feature type="compositionally biased region" description="Low complexity" evidence="1">
    <location>
        <begin position="191"/>
        <end position="203"/>
    </location>
</feature>
<sequence length="245" mass="28110">MINIRYTRIRKFGKKNRKLRMVIQLFLTCYLLILSIGYFTSNTGAYFNDHSMVTGVIQVATWDNEWDKSSLKFPNKSDQNIESCEAIEISVVIMNKGSDMKGPSQYEVYYSEKGNPKKGEKIGEGSIDPILANKESILKFIVEKPGSYKFRAFQRPNHAFKDERQDLWSETVHVTCIKSKDQKPKNDNLIDQQTQKDQAKVQQSNKSFTQNKEQSTELKDSDNGQNNDSIQSMNAQPNNVETNSN</sequence>
<keyword evidence="4" id="KW-1185">Reference proteome</keyword>
<keyword evidence="2" id="KW-0472">Membrane</keyword>
<dbReference type="NCBIfam" id="TIGR04087">
    <property type="entry name" value="YqxM_for_SipW"/>
    <property type="match status" value="1"/>
</dbReference>
<evidence type="ECO:0000256" key="1">
    <source>
        <dbReference type="SAM" id="MobiDB-lite"/>
    </source>
</evidence>
<feature type="transmembrane region" description="Helical" evidence="2">
    <location>
        <begin position="21"/>
        <end position="39"/>
    </location>
</feature>
<organism evidence="3 4">
    <name type="scientific">Neobacillus thermocopriae</name>
    <dbReference type="NCBI Taxonomy" id="1215031"/>
    <lineage>
        <taxon>Bacteria</taxon>
        <taxon>Bacillati</taxon>
        <taxon>Bacillota</taxon>
        <taxon>Bacilli</taxon>
        <taxon>Bacillales</taxon>
        <taxon>Bacillaceae</taxon>
        <taxon>Neobacillus</taxon>
    </lineage>
</organism>
<evidence type="ECO:0000313" key="4">
    <source>
        <dbReference type="Proteomes" id="UP000481621"/>
    </source>
</evidence>
<feature type="compositionally biased region" description="Polar residues" evidence="1">
    <location>
        <begin position="223"/>
        <end position="245"/>
    </location>
</feature>
<feature type="compositionally biased region" description="Polar residues" evidence="1">
    <location>
        <begin position="204"/>
        <end position="213"/>
    </location>
</feature>
<dbReference type="AlphaFoldDB" id="A0A6B3TQW9"/>
<proteinExistence type="predicted"/>
<dbReference type="InterPro" id="IPR023848">
    <property type="entry name" value="TasA"/>
</dbReference>